<dbReference type="AlphaFoldDB" id="A0A2K1J462"/>
<dbReference type="InParanoid" id="A0A2K1J462"/>
<evidence type="ECO:0000313" key="3">
    <source>
        <dbReference type="Proteomes" id="UP000006727"/>
    </source>
</evidence>
<organism evidence="1">
    <name type="scientific">Physcomitrium patens</name>
    <name type="common">Spreading-leaved earth moss</name>
    <name type="synonym">Physcomitrella patens</name>
    <dbReference type="NCBI Taxonomy" id="3218"/>
    <lineage>
        <taxon>Eukaryota</taxon>
        <taxon>Viridiplantae</taxon>
        <taxon>Streptophyta</taxon>
        <taxon>Embryophyta</taxon>
        <taxon>Bryophyta</taxon>
        <taxon>Bryophytina</taxon>
        <taxon>Bryopsida</taxon>
        <taxon>Funariidae</taxon>
        <taxon>Funariales</taxon>
        <taxon>Funariaceae</taxon>
        <taxon>Physcomitrium</taxon>
    </lineage>
</organism>
<reference evidence="1 3" key="1">
    <citation type="journal article" date="2008" name="Science">
        <title>The Physcomitrella genome reveals evolutionary insights into the conquest of land by plants.</title>
        <authorList>
            <person name="Rensing S."/>
            <person name="Lang D."/>
            <person name="Zimmer A."/>
            <person name="Terry A."/>
            <person name="Salamov A."/>
            <person name="Shapiro H."/>
            <person name="Nishiyama T."/>
            <person name="Perroud P.-F."/>
            <person name="Lindquist E."/>
            <person name="Kamisugi Y."/>
            <person name="Tanahashi T."/>
            <person name="Sakakibara K."/>
            <person name="Fujita T."/>
            <person name="Oishi K."/>
            <person name="Shin-I T."/>
            <person name="Kuroki Y."/>
            <person name="Toyoda A."/>
            <person name="Suzuki Y."/>
            <person name="Hashimoto A."/>
            <person name="Yamaguchi K."/>
            <person name="Sugano A."/>
            <person name="Kohara Y."/>
            <person name="Fujiyama A."/>
            <person name="Anterola A."/>
            <person name="Aoki S."/>
            <person name="Ashton N."/>
            <person name="Barbazuk W.B."/>
            <person name="Barker E."/>
            <person name="Bennetzen J."/>
            <person name="Bezanilla M."/>
            <person name="Blankenship R."/>
            <person name="Cho S.H."/>
            <person name="Dutcher S."/>
            <person name="Estelle M."/>
            <person name="Fawcett J.A."/>
            <person name="Gundlach H."/>
            <person name="Hanada K."/>
            <person name="Heyl A."/>
            <person name="Hicks K.A."/>
            <person name="Hugh J."/>
            <person name="Lohr M."/>
            <person name="Mayer K."/>
            <person name="Melkozernov A."/>
            <person name="Murata T."/>
            <person name="Nelson D."/>
            <person name="Pils B."/>
            <person name="Prigge M."/>
            <person name="Reiss B."/>
            <person name="Renner T."/>
            <person name="Rombauts S."/>
            <person name="Rushton P."/>
            <person name="Sanderfoot A."/>
            <person name="Schween G."/>
            <person name="Shiu S.-H."/>
            <person name="Stueber K."/>
            <person name="Theodoulou F.L."/>
            <person name="Tu H."/>
            <person name="Van de Peer Y."/>
            <person name="Verrier P.J."/>
            <person name="Waters E."/>
            <person name="Wood A."/>
            <person name="Yang L."/>
            <person name="Cove D."/>
            <person name="Cuming A."/>
            <person name="Hasebe M."/>
            <person name="Lucas S."/>
            <person name="Mishler D.B."/>
            <person name="Reski R."/>
            <person name="Grigoriev I."/>
            <person name="Quatrano R.S."/>
            <person name="Boore J.L."/>
        </authorList>
    </citation>
    <scope>NUCLEOTIDE SEQUENCE [LARGE SCALE GENOMIC DNA]</scope>
    <source>
        <strain evidence="2 3">cv. Gransden 2004</strain>
    </source>
</reference>
<keyword evidence="3" id="KW-1185">Reference proteome</keyword>
<sequence>MAVHEHLNTVKTDARNHGVYSLRDDEWSPTTKHLRRDGPTSLYAQSWLDMVLQMIQTWCIFLTRRNCRETGTVYDTSGTDEGRLEENALHFGLLSLSPSYVVLQSTQKKKKKKKKYHMVPIR</sequence>
<dbReference type="EnsemblPlants" id="Pp3c17_16220V3.1">
    <property type="protein sequence ID" value="PAC:32906924.CDS.1"/>
    <property type="gene ID" value="Pp3c17_16220"/>
</dbReference>
<reference evidence="2" key="3">
    <citation type="submission" date="2020-12" db="UniProtKB">
        <authorList>
            <consortium name="EnsemblPlants"/>
        </authorList>
    </citation>
    <scope>IDENTIFICATION</scope>
</reference>
<evidence type="ECO:0000313" key="1">
    <source>
        <dbReference type="EMBL" id="PNR36312.1"/>
    </source>
</evidence>
<dbReference type="Gramene" id="Pp3c17_16220V3.1">
    <property type="protein sequence ID" value="PAC:32906924.CDS.1"/>
    <property type="gene ID" value="Pp3c17_16220"/>
</dbReference>
<reference evidence="1 3" key="2">
    <citation type="journal article" date="2018" name="Plant J.">
        <title>The Physcomitrella patens chromosome-scale assembly reveals moss genome structure and evolution.</title>
        <authorList>
            <person name="Lang D."/>
            <person name="Ullrich K.K."/>
            <person name="Murat F."/>
            <person name="Fuchs J."/>
            <person name="Jenkins J."/>
            <person name="Haas F.B."/>
            <person name="Piednoel M."/>
            <person name="Gundlach H."/>
            <person name="Van Bel M."/>
            <person name="Meyberg R."/>
            <person name="Vives C."/>
            <person name="Morata J."/>
            <person name="Symeonidi A."/>
            <person name="Hiss M."/>
            <person name="Muchero W."/>
            <person name="Kamisugi Y."/>
            <person name="Saleh O."/>
            <person name="Blanc G."/>
            <person name="Decker E.L."/>
            <person name="van Gessel N."/>
            <person name="Grimwood J."/>
            <person name="Hayes R.D."/>
            <person name="Graham S.W."/>
            <person name="Gunter L.E."/>
            <person name="McDaniel S.F."/>
            <person name="Hoernstein S.N.W."/>
            <person name="Larsson A."/>
            <person name="Li F.W."/>
            <person name="Perroud P.F."/>
            <person name="Phillips J."/>
            <person name="Ranjan P."/>
            <person name="Rokshar D.S."/>
            <person name="Rothfels C.J."/>
            <person name="Schneider L."/>
            <person name="Shu S."/>
            <person name="Stevenson D.W."/>
            <person name="Thummler F."/>
            <person name="Tillich M."/>
            <person name="Villarreal Aguilar J.C."/>
            <person name="Widiez T."/>
            <person name="Wong G.K."/>
            <person name="Wymore A."/>
            <person name="Zhang Y."/>
            <person name="Zimmer A.D."/>
            <person name="Quatrano R.S."/>
            <person name="Mayer K.F.X."/>
            <person name="Goodstein D."/>
            <person name="Casacuberta J.M."/>
            <person name="Vandepoele K."/>
            <person name="Reski R."/>
            <person name="Cuming A.C."/>
            <person name="Tuskan G.A."/>
            <person name="Maumus F."/>
            <person name="Salse J."/>
            <person name="Schmutz J."/>
            <person name="Rensing S.A."/>
        </authorList>
    </citation>
    <scope>NUCLEOTIDE SEQUENCE [LARGE SCALE GENOMIC DNA]</scope>
    <source>
        <strain evidence="2 3">cv. Gransden 2004</strain>
    </source>
</reference>
<dbReference type="Proteomes" id="UP000006727">
    <property type="component" value="Chromosome 17"/>
</dbReference>
<proteinExistence type="predicted"/>
<evidence type="ECO:0000313" key="2">
    <source>
        <dbReference type="EnsemblPlants" id="PAC:32906924.CDS.1"/>
    </source>
</evidence>
<protein>
    <submittedName>
        <fullName evidence="1 2">Uncharacterized protein</fullName>
    </submittedName>
</protein>
<dbReference type="EMBL" id="ABEU02000017">
    <property type="protein sequence ID" value="PNR36312.1"/>
    <property type="molecule type" value="Genomic_DNA"/>
</dbReference>
<gene>
    <name evidence="1" type="ORF">PHYPA_022163</name>
</gene>
<name>A0A2K1J462_PHYPA</name>
<accession>A0A2K1J462</accession>